<gene>
    <name evidence="2" type="ORF">GIB67_014187</name>
</gene>
<reference evidence="2 3" key="1">
    <citation type="journal article" date="2020" name="IScience">
        <title>Genome Sequencing of the Endangered Kingdonia uniflora (Circaeasteraceae, Ranunculales) Reveals Potential Mechanisms of Evolutionary Specialization.</title>
        <authorList>
            <person name="Sun Y."/>
            <person name="Deng T."/>
            <person name="Zhang A."/>
            <person name="Moore M.J."/>
            <person name="Landis J.B."/>
            <person name="Lin N."/>
            <person name="Zhang H."/>
            <person name="Zhang X."/>
            <person name="Huang J."/>
            <person name="Zhang X."/>
            <person name="Sun H."/>
            <person name="Wang H."/>
        </authorList>
    </citation>
    <scope>NUCLEOTIDE SEQUENCE [LARGE SCALE GENOMIC DNA]</scope>
    <source>
        <strain evidence="2">TB1705</strain>
        <tissue evidence="2">Leaf</tissue>
    </source>
</reference>
<evidence type="ECO:0000313" key="2">
    <source>
        <dbReference type="EMBL" id="KAF6148816.1"/>
    </source>
</evidence>
<feature type="region of interest" description="Disordered" evidence="1">
    <location>
        <begin position="215"/>
        <end position="234"/>
    </location>
</feature>
<organism evidence="2 3">
    <name type="scientific">Kingdonia uniflora</name>
    <dbReference type="NCBI Taxonomy" id="39325"/>
    <lineage>
        <taxon>Eukaryota</taxon>
        <taxon>Viridiplantae</taxon>
        <taxon>Streptophyta</taxon>
        <taxon>Embryophyta</taxon>
        <taxon>Tracheophyta</taxon>
        <taxon>Spermatophyta</taxon>
        <taxon>Magnoliopsida</taxon>
        <taxon>Ranunculales</taxon>
        <taxon>Circaeasteraceae</taxon>
        <taxon>Kingdonia</taxon>
    </lineage>
</organism>
<dbReference type="PROSITE" id="PS00824">
    <property type="entry name" value="EF1BD_1"/>
    <property type="match status" value="1"/>
</dbReference>
<evidence type="ECO:0000256" key="1">
    <source>
        <dbReference type="SAM" id="MobiDB-lite"/>
    </source>
</evidence>
<dbReference type="OrthoDB" id="331763at2759"/>
<dbReference type="AlphaFoldDB" id="A0A7J7M1R9"/>
<dbReference type="PANTHER" id="PTHR11595:SF21">
    <property type="entry name" value="ELONGATION FACTOR 1-BETA"/>
    <property type="match status" value="1"/>
</dbReference>
<protein>
    <submittedName>
        <fullName evidence="2">Uncharacterized protein</fullName>
    </submittedName>
</protein>
<dbReference type="GO" id="GO:0005829">
    <property type="term" value="C:cytosol"/>
    <property type="evidence" value="ECO:0007669"/>
    <property type="project" value="TreeGrafter"/>
</dbReference>
<dbReference type="PANTHER" id="PTHR11595">
    <property type="entry name" value="EF-HAND AND COILED-COIL DOMAIN-CONTAINING FAMILY MEMBER"/>
    <property type="match status" value="1"/>
</dbReference>
<feature type="region of interest" description="Disordered" evidence="1">
    <location>
        <begin position="18"/>
        <end position="47"/>
    </location>
</feature>
<comment type="caution">
    <text evidence="2">The sequence shown here is derived from an EMBL/GenBank/DDBJ whole genome shotgun (WGS) entry which is preliminary data.</text>
</comment>
<dbReference type="GO" id="GO:0003746">
    <property type="term" value="F:translation elongation factor activity"/>
    <property type="evidence" value="ECO:0007669"/>
    <property type="project" value="InterPro"/>
</dbReference>
<dbReference type="GO" id="GO:0005853">
    <property type="term" value="C:eukaryotic translation elongation factor 1 complex"/>
    <property type="evidence" value="ECO:0007669"/>
    <property type="project" value="InterPro"/>
</dbReference>
<proteinExistence type="predicted"/>
<accession>A0A7J7M1R9</accession>
<keyword evidence="3" id="KW-1185">Reference proteome</keyword>
<evidence type="ECO:0000313" key="3">
    <source>
        <dbReference type="Proteomes" id="UP000541444"/>
    </source>
</evidence>
<feature type="region of interest" description="Disordered" evidence="1">
    <location>
        <begin position="239"/>
        <end position="263"/>
    </location>
</feature>
<dbReference type="InterPro" id="IPR001326">
    <property type="entry name" value="Transl_elong_EF1B_B/D_CS"/>
</dbReference>
<name>A0A7J7M1R9_9MAGN</name>
<dbReference type="GO" id="GO:0005085">
    <property type="term" value="F:guanyl-nucleotide exchange factor activity"/>
    <property type="evidence" value="ECO:0007669"/>
    <property type="project" value="TreeGrafter"/>
</dbReference>
<dbReference type="Proteomes" id="UP000541444">
    <property type="component" value="Unassembled WGS sequence"/>
</dbReference>
<feature type="compositionally biased region" description="Basic and acidic residues" evidence="1">
    <location>
        <begin position="18"/>
        <end position="30"/>
    </location>
</feature>
<sequence>MISKLLALAIKLESKRIELGRESEQNKEPEQENTTEAVGPGPSEESVADISQDIDEYELVDPGSPLEKSEFWDGMKVAKWSERKDAVAELTKLVSTKRIAPAGFTEVCRTLKKLSEYGQWQLHSTTLTQEAKRVFRYSKLPHWVNFLFRNYMKIKYQASKDDITVYVAISSVPSSEYTNVSRWYFHIDALLRISGVSGDGKGVIVEGFASVAEEAPEAPATNDAKADAEEDDDDDVDLFGEETEEKQAAEARAASVKASGKKKESKFLSFILKAGSRFVFRLFVSSIYQM</sequence>
<dbReference type="InterPro" id="IPR049720">
    <property type="entry name" value="EF1B_bsu/dsu"/>
</dbReference>
<dbReference type="EMBL" id="JACGCM010001825">
    <property type="protein sequence ID" value="KAF6148816.1"/>
    <property type="molecule type" value="Genomic_DNA"/>
</dbReference>